<sequence length="100" mass="10285">VLRADGPILGRLQFDATTDDVADARFAGLAAQSLRAAGAERAGDTRAVDVAGVSDIGKGNAARSVEQPLVRRIAQPAADAGEPVHLRLEEGVVGQVRDAT</sequence>
<keyword evidence="3" id="KW-1185">Reference proteome</keyword>
<gene>
    <name evidence="1" type="ORF">GPM918_LOCUS46596</name>
    <name evidence="2" type="ORF">SRO942_LOCUS51087</name>
</gene>
<comment type="caution">
    <text evidence="1">The sequence shown here is derived from an EMBL/GenBank/DDBJ whole genome shotgun (WGS) entry which is preliminary data.</text>
</comment>
<evidence type="ECO:0000313" key="3">
    <source>
        <dbReference type="Proteomes" id="UP000663829"/>
    </source>
</evidence>
<protein>
    <submittedName>
        <fullName evidence="1">Uncharacterized protein</fullName>
    </submittedName>
</protein>
<evidence type="ECO:0000313" key="1">
    <source>
        <dbReference type="EMBL" id="CAF1680956.1"/>
    </source>
</evidence>
<evidence type="ECO:0000313" key="2">
    <source>
        <dbReference type="EMBL" id="CAF4682259.1"/>
    </source>
</evidence>
<dbReference type="Proteomes" id="UP000681722">
    <property type="component" value="Unassembled WGS sequence"/>
</dbReference>
<feature type="non-terminal residue" evidence="1">
    <location>
        <position position="100"/>
    </location>
</feature>
<accession>A0A816H1Q9</accession>
<dbReference type="AlphaFoldDB" id="A0A816H1Q9"/>
<dbReference type="Proteomes" id="UP000663829">
    <property type="component" value="Unassembled WGS sequence"/>
</dbReference>
<feature type="non-terminal residue" evidence="1">
    <location>
        <position position="1"/>
    </location>
</feature>
<dbReference type="EMBL" id="CAJNOQ010066509">
    <property type="protein sequence ID" value="CAF1680956.1"/>
    <property type="molecule type" value="Genomic_DNA"/>
</dbReference>
<organism evidence="1 3">
    <name type="scientific">Didymodactylos carnosus</name>
    <dbReference type="NCBI Taxonomy" id="1234261"/>
    <lineage>
        <taxon>Eukaryota</taxon>
        <taxon>Metazoa</taxon>
        <taxon>Spiralia</taxon>
        <taxon>Gnathifera</taxon>
        <taxon>Rotifera</taxon>
        <taxon>Eurotatoria</taxon>
        <taxon>Bdelloidea</taxon>
        <taxon>Philodinida</taxon>
        <taxon>Philodinidae</taxon>
        <taxon>Didymodactylos</taxon>
    </lineage>
</organism>
<dbReference type="EMBL" id="CAJOBC010154480">
    <property type="protein sequence ID" value="CAF4682259.1"/>
    <property type="molecule type" value="Genomic_DNA"/>
</dbReference>
<name>A0A816H1Q9_9BILA</name>
<reference evidence="1" key="1">
    <citation type="submission" date="2021-02" db="EMBL/GenBank/DDBJ databases">
        <authorList>
            <person name="Nowell W R."/>
        </authorList>
    </citation>
    <scope>NUCLEOTIDE SEQUENCE</scope>
</reference>
<proteinExistence type="predicted"/>